<evidence type="ECO:0000256" key="9">
    <source>
        <dbReference type="ARBA" id="ARBA00023180"/>
    </source>
</evidence>
<dbReference type="InterPro" id="IPR053896">
    <property type="entry name" value="BTN3A2-like_Ig-C"/>
</dbReference>
<keyword evidence="5" id="KW-1133">Transmembrane helix</keyword>
<dbReference type="FunFam" id="2.60.40.10:FF:000142">
    <property type="entry name" value="V-set domain-containing T-cell activation inhibitor 1"/>
    <property type="match status" value="2"/>
</dbReference>
<dbReference type="InterPro" id="IPR003599">
    <property type="entry name" value="Ig_sub"/>
</dbReference>
<evidence type="ECO:0000256" key="3">
    <source>
        <dbReference type="ARBA" id="ARBA00022692"/>
    </source>
</evidence>
<dbReference type="GO" id="GO:0007166">
    <property type="term" value="P:cell surface receptor signaling pathway"/>
    <property type="evidence" value="ECO:0007669"/>
    <property type="project" value="TreeGrafter"/>
</dbReference>
<keyword evidence="8" id="KW-0675">Receptor</keyword>
<dbReference type="GO" id="GO:0031295">
    <property type="term" value="P:T cell costimulation"/>
    <property type="evidence" value="ECO:0007669"/>
    <property type="project" value="TreeGrafter"/>
</dbReference>
<keyword evidence="6" id="KW-0472">Membrane</keyword>
<gene>
    <name evidence="13" type="primary">LOC115806701</name>
</gene>
<dbReference type="SMART" id="SM00406">
    <property type="entry name" value="IGv"/>
    <property type="match status" value="3"/>
</dbReference>
<evidence type="ECO:0000256" key="8">
    <source>
        <dbReference type="ARBA" id="ARBA00023170"/>
    </source>
</evidence>
<feature type="domain" description="Ig-like" evidence="11">
    <location>
        <begin position="31"/>
        <end position="120"/>
    </location>
</feature>
<reference evidence="13" key="1">
    <citation type="submission" date="2025-08" db="UniProtKB">
        <authorList>
            <consortium name="RefSeq"/>
        </authorList>
    </citation>
    <scope>IDENTIFICATION</scope>
</reference>
<keyword evidence="3" id="KW-0812">Transmembrane</keyword>
<evidence type="ECO:0000256" key="4">
    <source>
        <dbReference type="ARBA" id="ARBA00022729"/>
    </source>
</evidence>
<keyword evidence="2" id="KW-1003">Cell membrane</keyword>
<dbReference type="PANTHER" id="PTHR25466:SF14">
    <property type="entry name" value="BUTYROPHILIN SUBFAMILY 2 MEMBER A2-LIKE-RELATED"/>
    <property type="match status" value="1"/>
</dbReference>
<evidence type="ECO:0000256" key="1">
    <source>
        <dbReference type="ARBA" id="ARBA00004251"/>
    </source>
</evidence>
<organism evidence="12 13">
    <name type="scientific">Chanos chanos</name>
    <name type="common">Milkfish</name>
    <name type="synonym">Mugil chanos</name>
    <dbReference type="NCBI Taxonomy" id="29144"/>
    <lineage>
        <taxon>Eukaryota</taxon>
        <taxon>Metazoa</taxon>
        <taxon>Chordata</taxon>
        <taxon>Craniata</taxon>
        <taxon>Vertebrata</taxon>
        <taxon>Euteleostomi</taxon>
        <taxon>Actinopterygii</taxon>
        <taxon>Neopterygii</taxon>
        <taxon>Teleostei</taxon>
        <taxon>Ostariophysi</taxon>
        <taxon>Gonorynchiformes</taxon>
        <taxon>Chanidae</taxon>
        <taxon>Chanos</taxon>
    </lineage>
</organism>
<dbReference type="Pfam" id="PF07686">
    <property type="entry name" value="V-set"/>
    <property type="match status" value="3"/>
</dbReference>
<evidence type="ECO:0000256" key="5">
    <source>
        <dbReference type="ARBA" id="ARBA00022989"/>
    </source>
</evidence>
<feature type="domain" description="Ig-like" evidence="11">
    <location>
        <begin position="422"/>
        <end position="510"/>
    </location>
</feature>
<dbReference type="RefSeq" id="XP_030623426.1">
    <property type="nucleotide sequence ID" value="XM_030767566.1"/>
</dbReference>
<dbReference type="InterPro" id="IPR051713">
    <property type="entry name" value="T-cell_Activation_Regulation"/>
</dbReference>
<proteinExistence type="predicted"/>
<evidence type="ECO:0000256" key="10">
    <source>
        <dbReference type="ARBA" id="ARBA00023319"/>
    </source>
</evidence>
<dbReference type="SUPFAM" id="SSF48726">
    <property type="entry name" value="Immunoglobulin"/>
    <property type="match status" value="6"/>
</dbReference>
<feature type="domain" description="Ig-like" evidence="11">
    <location>
        <begin position="187"/>
        <end position="304"/>
    </location>
</feature>
<keyword evidence="10" id="KW-0393">Immunoglobulin domain</keyword>
<dbReference type="Proteomes" id="UP000504632">
    <property type="component" value="Chromosome 3"/>
</dbReference>
<dbReference type="CDD" id="cd00096">
    <property type="entry name" value="Ig"/>
    <property type="match status" value="1"/>
</dbReference>
<dbReference type="PANTHER" id="PTHR25466">
    <property type="entry name" value="T-LYMPHOCYTE ACTIVATION ANTIGEN"/>
    <property type="match status" value="1"/>
</dbReference>
<name>A0A6J2UWH2_CHACN</name>
<dbReference type="GO" id="GO:0042102">
    <property type="term" value="P:positive regulation of T cell proliferation"/>
    <property type="evidence" value="ECO:0007669"/>
    <property type="project" value="TreeGrafter"/>
</dbReference>
<evidence type="ECO:0000256" key="6">
    <source>
        <dbReference type="ARBA" id="ARBA00023136"/>
    </source>
</evidence>
<dbReference type="GeneID" id="115806701"/>
<dbReference type="GO" id="GO:0006955">
    <property type="term" value="P:immune response"/>
    <property type="evidence" value="ECO:0007669"/>
    <property type="project" value="TreeGrafter"/>
</dbReference>
<sequence length="594" mass="66793">METCARDDYGIINQDFYTALDLSNINWRDCTLPCRFKKSGEAQVIQWVKWEKNVHSFYEKKDHLEHQDQDYKGRTALFKDQIHSGNASLLLREVNLQDKGTYTCYARYDSDGDNNFVAVTVKAPVTSVDIKETDDEVTCSSSGVYPAPSVSWLTDPSSSQDILKVTKNNSVDQQGLYSVKSTLKKIPGNSTAYICSATSGSQKWIASLRNEVEKNINETQTLSIQCPVHQSDSQDFSITWTFNSTTTIVIYDSQTQELKKSDQWKNVVKTVTGEGTLQLQNLRSTEHSGTYTCDRTADNSRDIVHTCVHITPSQDKDQLEHQDQDYKGRTALFKDQIHSGNASLLLREVNLQDKGTYTCYARYDSDGDNNFVAVTVKGCLNIHVLIMIMESLIRISTLLWILVVLTEGDIHINCIYSEGCILPCHFKEIVGGEVLHWIKDRKTIHSFYEGQDQLGHQDKDYEGRTALFKDQIHSGNASLLIKPVELQDDGRYKCYTSNDKGNEESYVLVAVKAPVKSLNITETDDEVMCTSGEVYPAPTVSWSTVPSSDQENLKMTTEIPEDQQGLFSVKSTLKKIPDNSTTYICSITSSGMSL</sequence>
<dbReference type="InterPro" id="IPR013106">
    <property type="entry name" value="Ig_V-set"/>
</dbReference>
<keyword evidence="12" id="KW-1185">Reference proteome</keyword>
<dbReference type="InterPro" id="IPR036179">
    <property type="entry name" value="Ig-like_dom_sf"/>
</dbReference>
<dbReference type="InterPro" id="IPR007110">
    <property type="entry name" value="Ig-like_dom"/>
</dbReference>
<dbReference type="InParanoid" id="A0A6J2UWH2"/>
<evidence type="ECO:0000313" key="12">
    <source>
        <dbReference type="Proteomes" id="UP000504632"/>
    </source>
</evidence>
<evidence type="ECO:0000313" key="13">
    <source>
        <dbReference type="RefSeq" id="XP_030623426.1"/>
    </source>
</evidence>
<evidence type="ECO:0000259" key="11">
    <source>
        <dbReference type="PROSITE" id="PS50835"/>
    </source>
</evidence>
<dbReference type="Gene3D" id="2.60.40.10">
    <property type="entry name" value="Immunoglobulins"/>
    <property type="match status" value="6"/>
</dbReference>
<evidence type="ECO:0000256" key="2">
    <source>
        <dbReference type="ARBA" id="ARBA00022475"/>
    </source>
</evidence>
<dbReference type="OrthoDB" id="9983389at2759"/>
<accession>A0A6J2UWH2</accession>
<evidence type="ECO:0000256" key="7">
    <source>
        <dbReference type="ARBA" id="ARBA00023157"/>
    </source>
</evidence>
<dbReference type="SMART" id="SM00408">
    <property type="entry name" value="IGc2"/>
    <property type="match status" value="3"/>
</dbReference>
<keyword evidence="7" id="KW-1015">Disulfide bond</keyword>
<dbReference type="GO" id="GO:0042130">
    <property type="term" value="P:negative regulation of T cell proliferation"/>
    <property type="evidence" value="ECO:0007669"/>
    <property type="project" value="TreeGrafter"/>
</dbReference>
<dbReference type="InterPro" id="IPR013783">
    <property type="entry name" value="Ig-like_fold"/>
</dbReference>
<comment type="subcellular location">
    <subcellularLocation>
        <location evidence="1">Cell membrane</location>
        <topology evidence="1">Single-pass type I membrane protein</topology>
    </subcellularLocation>
</comment>
<dbReference type="PROSITE" id="PS50835">
    <property type="entry name" value="IG_LIKE"/>
    <property type="match status" value="4"/>
</dbReference>
<dbReference type="InterPro" id="IPR003598">
    <property type="entry name" value="Ig_sub2"/>
</dbReference>
<dbReference type="SMART" id="SM00409">
    <property type="entry name" value="IG"/>
    <property type="match status" value="3"/>
</dbReference>
<dbReference type="Pfam" id="PF22705">
    <property type="entry name" value="C2-set_3"/>
    <property type="match status" value="2"/>
</dbReference>
<keyword evidence="4" id="KW-0732">Signal</keyword>
<dbReference type="GO" id="GO:0009897">
    <property type="term" value="C:external side of plasma membrane"/>
    <property type="evidence" value="ECO:0007669"/>
    <property type="project" value="TreeGrafter"/>
</dbReference>
<dbReference type="GO" id="GO:0071222">
    <property type="term" value="P:cellular response to lipopolysaccharide"/>
    <property type="evidence" value="ECO:0007669"/>
    <property type="project" value="TreeGrafter"/>
</dbReference>
<feature type="domain" description="Ig-like" evidence="11">
    <location>
        <begin position="527"/>
        <end position="594"/>
    </location>
</feature>
<keyword evidence="9" id="KW-0325">Glycoprotein</keyword>
<dbReference type="AlphaFoldDB" id="A0A6J2UWH2"/>
<protein>
    <submittedName>
        <fullName evidence="13">Uncharacterized protein LOC115806701</fullName>
    </submittedName>
</protein>